<dbReference type="EMBL" id="JAATHJ010000017">
    <property type="protein sequence ID" value="NJP38166.1"/>
    <property type="molecule type" value="Genomic_DNA"/>
</dbReference>
<evidence type="ECO:0000256" key="1">
    <source>
        <dbReference type="ARBA" id="ARBA00001974"/>
    </source>
</evidence>
<dbReference type="InterPro" id="IPR036188">
    <property type="entry name" value="FAD/NAD-bd_sf"/>
</dbReference>
<gene>
    <name evidence="4" type="primary">ypdA</name>
    <name evidence="4" type="ORF">HCN83_11285</name>
</gene>
<dbReference type="RefSeq" id="WP_168007387.1">
    <property type="nucleotide sequence ID" value="NZ_JAATHJ010000017.1"/>
</dbReference>
<keyword evidence="5" id="KW-1185">Reference proteome</keyword>
<dbReference type="Gene3D" id="3.50.50.60">
    <property type="entry name" value="FAD/NAD(P)-binding domain"/>
    <property type="match status" value="2"/>
</dbReference>
<dbReference type="PANTHER" id="PTHR48105">
    <property type="entry name" value="THIOREDOXIN REDUCTASE 1-RELATED-RELATED"/>
    <property type="match status" value="1"/>
</dbReference>
<keyword evidence="3" id="KW-0560">Oxidoreductase</keyword>
<dbReference type="Proteomes" id="UP000752012">
    <property type="component" value="Unassembled WGS sequence"/>
</dbReference>
<evidence type="ECO:0000256" key="3">
    <source>
        <dbReference type="ARBA" id="ARBA00023002"/>
    </source>
</evidence>
<proteinExistence type="predicted"/>
<dbReference type="InterPro" id="IPR050097">
    <property type="entry name" value="Ferredoxin-NADP_redctase_2"/>
</dbReference>
<dbReference type="InterPro" id="IPR023856">
    <property type="entry name" value="Bdr"/>
</dbReference>
<dbReference type="Pfam" id="PF13738">
    <property type="entry name" value="Pyr_redox_3"/>
    <property type="match status" value="1"/>
</dbReference>
<dbReference type="SUPFAM" id="SSF51905">
    <property type="entry name" value="FAD/NAD(P)-binding domain"/>
    <property type="match status" value="1"/>
</dbReference>
<comment type="cofactor">
    <cofactor evidence="1">
        <name>FAD</name>
        <dbReference type="ChEBI" id="CHEBI:57692"/>
    </cofactor>
</comment>
<comment type="caution">
    <text evidence="4">The sequence shown here is derived from an EMBL/GenBank/DDBJ whole genome shotgun (WGS) entry which is preliminary data.</text>
</comment>
<evidence type="ECO:0000313" key="4">
    <source>
        <dbReference type="EMBL" id="NJP38166.1"/>
    </source>
</evidence>
<dbReference type="PRINTS" id="PR00469">
    <property type="entry name" value="PNDRDTASEII"/>
</dbReference>
<evidence type="ECO:0000313" key="5">
    <source>
        <dbReference type="Proteomes" id="UP000752012"/>
    </source>
</evidence>
<protein>
    <submittedName>
        <fullName evidence="4">YpdA family putative bacillithiol disulfide reductase</fullName>
    </submittedName>
</protein>
<dbReference type="NCBIfam" id="TIGR04018">
    <property type="entry name" value="Bthiol_YpdA"/>
    <property type="match status" value="1"/>
</dbReference>
<name>A0A969TVM6_9BACI</name>
<dbReference type="GO" id="GO:0016491">
    <property type="term" value="F:oxidoreductase activity"/>
    <property type="evidence" value="ECO:0007669"/>
    <property type="project" value="UniProtKB-KW"/>
</dbReference>
<keyword evidence="2" id="KW-0285">Flavoprotein</keyword>
<dbReference type="AlphaFoldDB" id="A0A969TVM6"/>
<organism evidence="4 5">
    <name type="scientific">Alkalicoccus luteus</name>
    <dbReference type="NCBI Taxonomy" id="1237094"/>
    <lineage>
        <taxon>Bacteria</taxon>
        <taxon>Bacillati</taxon>
        <taxon>Bacillota</taxon>
        <taxon>Bacilli</taxon>
        <taxon>Bacillales</taxon>
        <taxon>Bacillaceae</taxon>
        <taxon>Alkalicoccus</taxon>
    </lineage>
</organism>
<evidence type="ECO:0000256" key="2">
    <source>
        <dbReference type="ARBA" id="ARBA00022630"/>
    </source>
</evidence>
<sequence length="329" mass="37383">MKSETVIIIGAGPCGLSAAIELQKRGIDALILEKGNLVHAIYQYPTHQQFFSTSEKLEIGQVPFYSTERKPKRNEALVYYRRAAEEYNLRIHPYEKVTEVEKTESGFAVTSEHKDKQKRYQCRYVIAATGYYGSPNFMKIPGEDQAHVHHYFHEAHPYFKRKVTIIGGKNSAVDAALELEKAGAEVTVLYRGSDYSKSIKPWILPEFDSLVRHGKIDMVFEAEVCRIESECIVYRKDGVEHRLQSDTVFAMTGYRPDHRFLRHMGVAVDEKTGRPSFHSETMETNAEGIYIAGVIAAGNNANEIFIENGRWHGKLIAKSVQEKEVQPSH</sequence>
<accession>A0A969TVM6</accession>
<dbReference type="PRINTS" id="PR00368">
    <property type="entry name" value="FADPNR"/>
</dbReference>
<reference evidence="4 5" key="1">
    <citation type="submission" date="2020-03" db="EMBL/GenBank/DDBJ databases">
        <title>Assessment of the enzymatic potential of alkaline-tolerant lipase obtained from Bacillus luteus H11 (technogenic soil) for the bioremediation of saline soils contaminated with petroleum substances.</title>
        <authorList>
            <person name="Kalwasinska A."/>
        </authorList>
    </citation>
    <scope>NUCLEOTIDE SEQUENCE [LARGE SCALE GENOMIC DNA]</scope>
    <source>
        <strain evidence="4 5">H11</strain>
    </source>
</reference>